<feature type="region of interest" description="Disordered" evidence="4">
    <location>
        <begin position="384"/>
        <end position="412"/>
    </location>
</feature>
<protein>
    <submittedName>
        <fullName evidence="8">Multicopper oxidase family protein</fullName>
    </submittedName>
</protein>
<evidence type="ECO:0000259" key="7">
    <source>
        <dbReference type="Pfam" id="PF07732"/>
    </source>
</evidence>
<dbReference type="InterPro" id="IPR002355">
    <property type="entry name" value="Cu_oxidase_Cu_BS"/>
</dbReference>
<evidence type="ECO:0000256" key="2">
    <source>
        <dbReference type="ARBA" id="ARBA00022723"/>
    </source>
</evidence>
<evidence type="ECO:0000256" key="4">
    <source>
        <dbReference type="SAM" id="MobiDB-lite"/>
    </source>
</evidence>
<dbReference type="Proteomes" id="UP000321548">
    <property type="component" value="Unassembled WGS sequence"/>
</dbReference>
<dbReference type="InterPro" id="IPR011707">
    <property type="entry name" value="Cu-oxidase-like_N"/>
</dbReference>
<dbReference type="Pfam" id="PF07732">
    <property type="entry name" value="Cu-oxidase_3"/>
    <property type="match status" value="1"/>
</dbReference>
<keyword evidence="9" id="KW-1185">Reference proteome</keyword>
<dbReference type="PANTHER" id="PTHR11709:SF2">
    <property type="entry name" value="MULTICOPPER OXIDASE LPR1"/>
    <property type="match status" value="1"/>
</dbReference>
<gene>
    <name evidence="8" type="ORF">FHP08_05305</name>
</gene>
<dbReference type="InterPro" id="IPR008972">
    <property type="entry name" value="Cupredoxin"/>
</dbReference>
<dbReference type="Gene3D" id="2.60.40.420">
    <property type="entry name" value="Cupredoxins - blue copper proteins"/>
    <property type="match status" value="3"/>
</dbReference>
<dbReference type="PANTHER" id="PTHR11709">
    <property type="entry name" value="MULTI-COPPER OXIDASE"/>
    <property type="match status" value="1"/>
</dbReference>
<dbReference type="EMBL" id="VDUY01000002">
    <property type="protein sequence ID" value="TXL67036.1"/>
    <property type="molecule type" value="Genomic_DNA"/>
</dbReference>
<proteinExistence type="predicted"/>
<name>A0A5C8P1A1_9BURK</name>
<dbReference type="SUPFAM" id="SSF49503">
    <property type="entry name" value="Cupredoxins"/>
    <property type="match status" value="3"/>
</dbReference>
<reference evidence="8 9" key="1">
    <citation type="submission" date="2019-06" db="EMBL/GenBank/DDBJ databases">
        <title>Quisquiliibacterium sp. nov., isolated from a maize field.</title>
        <authorList>
            <person name="Lin S.-Y."/>
            <person name="Tsai C.-F."/>
            <person name="Young C.-C."/>
        </authorList>
    </citation>
    <scope>NUCLEOTIDE SEQUENCE [LARGE SCALE GENOMIC DNA]</scope>
    <source>
        <strain evidence="8 9">CC-CFT501</strain>
    </source>
</reference>
<dbReference type="InterPro" id="IPR001117">
    <property type="entry name" value="Cu-oxidase_2nd"/>
</dbReference>
<dbReference type="AlphaFoldDB" id="A0A5C8P1A1"/>
<dbReference type="InterPro" id="IPR033138">
    <property type="entry name" value="Cu_oxidase_CS"/>
</dbReference>
<dbReference type="Pfam" id="PF00394">
    <property type="entry name" value="Cu-oxidase"/>
    <property type="match status" value="1"/>
</dbReference>
<dbReference type="OrthoDB" id="9757546at2"/>
<feature type="region of interest" description="Disordered" evidence="4">
    <location>
        <begin position="341"/>
        <end position="369"/>
    </location>
</feature>
<accession>A0A5C8P1A1</accession>
<comment type="subcellular location">
    <subcellularLocation>
        <location evidence="1">Periplasm</location>
    </subcellularLocation>
</comment>
<dbReference type="GO" id="GO:0016491">
    <property type="term" value="F:oxidoreductase activity"/>
    <property type="evidence" value="ECO:0007669"/>
    <property type="project" value="UniProtKB-KW"/>
</dbReference>
<evidence type="ECO:0000313" key="9">
    <source>
        <dbReference type="Proteomes" id="UP000321548"/>
    </source>
</evidence>
<keyword evidence="3" id="KW-0560">Oxidoreductase</keyword>
<comment type="caution">
    <text evidence="8">The sequence shown here is derived from an EMBL/GenBank/DDBJ whole genome shotgun (WGS) entry which is preliminary data.</text>
</comment>
<evidence type="ECO:0000259" key="5">
    <source>
        <dbReference type="Pfam" id="PF00394"/>
    </source>
</evidence>
<dbReference type="InterPro" id="IPR045087">
    <property type="entry name" value="Cu-oxidase_fam"/>
</dbReference>
<feature type="region of interest" description="Disordered" evidence="4">
    <location>
        <begin position="1"/>
        <end position="23"/>
    </location>
</feature>
<organism evidence="8 9">
    <name type="scientific">Zeimonas arvi</name>
    <dbReference type="NCBI Taxonomy" id="2498847"/>
    <lineage>
        <taxon>Bacteria</taxon>
        <taxon>Pseudomonadati</taxon>
        <taxon>Pseudomonadota</taxon>
        <taxon>Betaproteobacteria</taxon>
        <taxon>Burkholderiales</taxon>
        <taxon>Burkholderiaceae</taxon>
        <taxon>Zeimonas</taxon>
    </lineage>
</organism>
<dbReference type="GO" id="GO:0005507">
    <property type="term" value="F:copper ion binding"/>
    <property type="evidence" value="ECO:0007669"/>
    <property type="project" value="InterPro"/>
</dbReference>
<dbReference type="PROSITE" id="PS00080">
    <property type="entry name" value="MULTICOPPER_OXIDASE2"/>
    <property type="match status" value="1"/>
</dbReference>
<keyword evidence="2" id="KW-0479">Metal-binding</keyword>
<evidence type="ECO:0000313" key="8">
    <source>
        <dbReference type="EMBL" id="TXL67036.1"/>
    </source>
</evidence>
<sequence length="521" mass="57156">MSRPHANARDDLHDDLHDDRCGDRCGDPDPLRRRLLAAGLTLSSGALGLPLGGCASVASQRAASVHASRLRAAEGRAALVGDLAPPTAVWHYEGAVPGPLLRLPQGGVLAATLDNALPEPTTIHWHGIRLPNAMDGVPGLTQRPVAPGERFDYRFAAPDAGTYWYHPHLSTPEQVDRGLHGVLIVDEADPPAVDRERIWLLDDWRLDRQARIVEDFLDFRDVSHAGRIGNTITINGRLADREPVRPGERLRLRLVNAANARIFGLRFEGLAPWLITLDGQPLPAARPLGQDEPLLIGPGMRADLIVDIPRAGERWQVLDVSQRNRAWRLVDLVAEGGAPALQGAGSARAGGRHDAPAPIAPNPHTEPELRDPLRVSLHFGGGMMGRGLPPDTAQARAARRQRRLEGHRAPDPAWSVNGHAHLEHGAGHPFEFLAERGRTVLLQLHNDTAWWHPIHLHGHSWRELARDGRPVPDRPWRDTSLMAPGERLEVAFVADNPGDWLLHCHVLEHHAGGMGTQFRVR</sequence>
<feature type="domain" description="Plastocyanin-like" evidence="5">
    <location>
        <begin position="197"/>
        <end position="310"/>
    </location>
</feature>
<feature type="compositionally biased region" description="Basic and acidic residues" evidence="4">
    <location>
        <begin position="7"/>
        <end position="23"/>
    </location>
</feature>
<evidence type="ECO:0000256" key="1">
    <source>
        <dbReference type="ARBA" id="ARBA00004418"/>
    </source>
</evidence>
<dbReference type="GO" id="GO:0042597">
    <property type="term" value="C:periplasmic space"/>
    <property type="evidence" value="ECO:0007669"/>
    <property type="project" value="UniProtKB-SubCell"/>
</dbReference>
<dbReference type="PROSITE" id="PS00079">
    <property type="entry name" value="MULTICOPPER_OXIDASE1"/>
    <property type="match status" value="1"/>
</dbReference>
<feature type="domain" description="Plastocyanin-like" evidence="7">
    <location>
        <begin position="86"/>
        <end position="187"/>
    </location>
</feature>
<feature type="domain" description="Plastocyanin-like" evidence="6">
    <location>
        <begin position="434"/>
        <end position="521"/>
    </location>
</feature>
<dbReference type="RefSeq" id="WP_147703285.1">
    <property type="nucleotide sequence ID" value="NZ_VDUY01000002.1"/>
</dbReference>
<dbReference type="Pfam" id="PF07731">
    <property type="entry name" value="Cu-oxidase_2"/>
    <property type="match status" value="1"/>
</dbReference>
<evidence type="ECO:0000259" key="6">
    <source>
        <dbReference type="Pfam" id="PF07731"/>
    </source>
</evidence>
<dbReference type="InterPro" id="IPR011706">
    <property type="entry name" value="Cu-oxidase_C"/>
</dbReference>
<evidence type="ECO:0000256" key="3">
    <source>
        <dbReference type="ARBA" id="ARBA00023002"/>
    </source>
</evidence>
<dbReference type="CDD" id="cd13861">
    <property type="entry name" value="CuRO_1_CumA_like"/>
    <property type="match status" value="1"/>
</dbReference>